<protein>
    <submittedName>
        <fullName evidence="5">Threonine/serine dehydratase</fullName>
    </submittedName>
</protein>
<organism evidence="5 6">
    <name type="scientific">Chelativorans intermedius</name>
    <dbReference type="NCBI Taxonomy" id="515947"/>
    <lineage>
        <taxon>Bacteria</taxon>
        <taxon>Pseudomonadati</taxon>
        <taxon>Pseudomonadota</taxon>
        <taxon>Alphaproteobacteria</taxon>
        <taxon>Hyphomicrobiales</taxon>
        <taxon>Phyllobacteriaceae</taxon>
        <taxon>Chelativorans</taxon>
    </lineage>
</organism>
<dbReference type="InterPro" id="IPR001926">
    <property type="entry name" value="TrpB-like_PALP"/>
</dbReference>
<dbReference type="InterPro" id="IPR036052">
    <property type="entry name" value="TrpB-like_PALP_sf"/>
</dbReference>
<proteinExistence type="predicted"/>
<dbReference type="PANTHER" id="PTHR48078:SF17">
    <property type="entry name" value="THREONINE DEHYDRATASE"/>
    <property type="match status" value="1"/>
</dbReference>
<dbReference type="Gene3D" id="3.40.50.1100">
    <property type="match status" value="2"/>
</dbReference>
<evidence type="ECO:0000259" key="4">
    <source>
        <dbReference type="Pfam" id="PF00291"/>
    </source>
</evidence>
<evidence type="ECO:0000313" key="6">
    <source>
        <dbReference type="Proteomes" id="UP001589755"/>
    </source>
</evidence>
<name>A0ABV6D2F0_9HYPH</name>
<evidence type="ECO:0000313" key="5">
    <source>
        <dbReference type="EMBL" id="MFC0206821.1"/>
    </source>
</evidence>
<evidence type="ECO:0000256" key="2">
    <source>
        <dbReference type="ARBA" id="ARBA00022898"/>
    </source>
</evidence>
<evidence type="ECO:0000256" key="3">
    <source>
        <dbReference type="ARBA" id="ARBA00023239"/>
    </source>
</evidence>
<evidence type="ECO:0000256" key="1">
    <source>
        <dbReference type="ARBA" id="ARBA00001933"/>
    </source>
</evidence>
<dbReference type="InterPro" id="IPR050147">
    <property type="entry name" value="Ser/Thr_Dehydratase"/>
</dbReference>
<keyword evidence="2" id="KW-0663">Pyridoxal phosphate</keyword>
<comment type="cofactor">
    <cofactor evidence="1">
        <name>pyridoxal 5'-phosphate</name>
        <dbReference type="ChEBI" id="CHEBI:597326"/>
    </cofactor>
</comment>
<dbReference type="EMBL" id="JBHLXD010000001">
    <property type="protein sequence ID" value="MFC0206821.1"/>
    <property type="molecule type" value="Genomic_DNA"/>
</dbReference>
<keyword evidence="6" id="KW-1185">Reference proteome</keyword>
<keyword evidence="3" id="KW-0456">Lyase</keyword>
<gene>
    <name evidence="5" type="ORF">ACFFJ2_00225</name>
</gene>
<dbReference type="PANTHER" id="PTHR48078">
    <property type="entry name" value="THREONINE DEHYDRATASE, MITOCHONDRIAL-RELATED"/>
    <property type="match status" value="1"/>
</dbReference>
<reference evidence="5 6" key="1">
    <citation type="submission" date="2024-09" db="EMBL/GenBank/DDBJ databases">
        <authorList>
            <person name="Sun Q."/>
            <person name="Mori K."/>
        </authorList>
    </citation>
    <scope>NUCLEOTIDE SEQUENCE [LARGE SCALE GENOMIC DNA]</scope>
    <source>
        <strain evidence="5 6">CCM 8543</strain>
    </source>
</reference>
<dbReference type="Proteomes" id="UP001589755">
    <property type="component" value="Unassembled WGS sequence"/>
</dbReference>
<dbReference type="RefSeq" id="WP_261518999.1">
    <property type="nucleotide sequence ID" value="NZ_JAODNW010000002.1"/>
</dbReference>
<dbReference type="SUPFAM" id="SSF53686">
    <property type="entry name" value="Tryptophan synthase beta subunit-like PLP-dependent enzymes"/>
    <property type="match status" value="1"/>
</dbReference>
<accession>A0ABV6D2F0</accession>
<comment type="caution">
    <text evidence="5">The sequence shown here is derived from an EMBL/GenBank/DDBJ whole genome shotgun (WGS) entry which is preliminary data.</text>
</comment>
<dbReference type="Pfam" id="PF00291">
    <property type="entry name" value="PALP"/>
    <property type="match status" value="1"/>
</dbReference>
<sequence length="379" mass="40839">MEKMRHWQCRGDWTRLDTTRPDSLGPAREISWQERPPAHHFTLDLQVRKGRFAMESVEPGLVKYTRPRLSAARIEEATAHISAEFRDTPQFLAESISEKMGCHIIVKVETVNPIRSFKARGAQTFVSRLDHVSHVVCVTAGNFGQGMAYAARSRGLPLTAFAKSDANRSKISRISALGADVSLVEGDLDKVYAAAKAFADQCGALFVEDGREPAIAEGAGTIGIELMRWKEPIDAIVVPVGDGALLGGIGTYVKHTCADTRLIGVCARGAPAMERSWRTGRVQTHVPDTIADGIAIQTPFAESLAELLHVADDFLLVDEATIGTAMRVAFLELGVLLEPAGAAGLAAIIAHQAVFRGKTVAVVLSGGNPSEEQLRQILA</sequence>
<feature type="domain" description="Tryptophan synthase beta chain-like PALP" evidence="4">
    <location>
        <begin position="83"/>
        <end position="366"/>
    </location>
</feature>